<evidence type="ECO:0000313" key="2">
    <source>
        <dbReference type="EMBL" id="GAI47412.1"/>
    </source>
</evidence>
<name>X1NTM7_9ZZZZ</name>
<dbReference type="AlphaFoldDB" id="X1NTM7"/>
<gene>
    <name evidence="2" type="ORF">S06H3_60754</name>
</gene>
<keyword evidence="1" id="KW-1133">Transmembrane helix</keyword>
<keyword evidence="1" id="KW-0472">Membrane</keyword>
<proteinExistence type="predicted"/>
<keyword evidence="1" id="KW-0812">Transmembrane</keyword>
<feature type="transmembrane region" description="Helical" evidence="1">
    <location>
        <begin position="43"/>
        <end position="64"/>
    </location>
</feature>
<organism evidence="2">
    <name type="scientific">marine sediment metagenome</name>
    <dbReference type="NCBI Taxonomy" id="412755"/>
    <lineage>
        <taxon>unclassified sequences</taxon>
        <taxon>metagenomes</taxon>
        <taxon>ecological metagenomes</taxon>
    </lineage>
</organism>
<protein>
    <recommendedName>
        <fullName evidence="3">DUF2842 domain-containing protein</fullName>
    </recommendedName>
</protein>
<evidence type="ECO:0008006" key="3">
    <source>
        <dbReference type="Google" id="ProtNLM"/>
    </source>
</evidence>
<reference evidence="2" key="1">
    <citation type="journal article" date="2014" name="Front. Microbiol.">
        <title>High frequency of phylogenetically diverse reductive dehalogenase-homologous genes in deep subseafloor sedimentary metagenomes.</title>
        <authorList>
            <person name="Kawai M."/>
            <person name="Futagami T."/>
            <person name="Toyoda A."/>
            <person name="Takaki Y."/>
            <person name="Nishi S."/>
            <person name="Hori S."/>
            <person name="Arai W."/>
            <person name="Tsubouchi T."/>
            <person name="Morono Y."/>
            <person name="Uchiyama I."/>
            <person name="Ito T."/>
            <person name="Fujiyama A."/>
            <person name="Inagaki F."/>
            <person name="Takami H."/>
        </authorList>
    </citation>
    <scope>NUCLEOTIDE SEQUENCE</scope>
    <source>
        <strain evidence="2">Expedition CK06-06</strain>
    </source>
</reference>
<feature type="transmembrane region" description="Helical" evidence="1">
    <location>
        <begin position="12"/>
        <end position="31"/>
    </location>
</feature>
<dbReference type="EMBL" id="BARV01039691">
    <property type="protein sequence ID" value="GAI47412.1"/>
    <property type="molecule type" value="Genomic_DNA"/>
</dbReference>
<accession>X1NTM7</accession>
<evidence type="ECO:0000256" key="1">
    <source>
        <dbReference type="SAM" id="Phobius"/>
    </source>
</evidence>
<comment type="caution">
    <text evidence="2">The sequence shown here is derived from an EMBL/GenBank/DDBJ whole genome shotgun (WGS) entry which is preliminary data.</text>
</comment>
<sequence>MEQRYAKPVWMWYWAGMGGAFFLVGVVTGTMKVTIAGFTPEAWFLMSLAWYLGMIWSPILRIVIHLEGKTKS</sequence>